<dbReference type="Gene3D" id="1.20.120.860">
    <property type="entry name" value="Herpesvirus alkaline exonuclease, N-terminal domain"/>
    <property type="match status" value="1"/>
</dbReference>
<keyword evidence="2" id="KW-0945">Host-virus interaction</keyword>
<protein>
    <submittedName>
        <fullName evidence="8">Alkaline exonuclease</fullName>
    </submittedName>
</protein>
<proteinExistence type="inferred from homology"/>
<evidence type="ECO:0000256" key="2">
    <source>
        <dbReference type="ARBA" id="ARBA00022581"/>
    </source>
</evidence>
<dbReference type="GeneID" id="1684921"/>
<dbReference type="GO" id="GO:0004519">
    <property type="term" value="F:endonuclease activity"/>
    <property type="evidence" value="ECO:0007669"/>
    <property type="project" value="UniProtKB-KW"/>
</dbReference>
<dbReference type="Pfam" id="PF01771">
    <property type="entry name" value="Viral_alk_exo"/>
    <property type="match status" value="1"/>
</dbReference>
<evidence type="ECO:0000256" key="7">
    <source>
        <dbReference type="ARBA" id="ARBA00023200"/>
    </source>
</evidence>
<evidence type="ECO:0000256" key="5">
    <source>
        <dbReference type="ARBA" id="ARBA00022801"/>
    </source>
</evidence>
<dbReference type="EMBL" id="MN551083">
    <property type="protein sequence ID" value="QJC19091.1"/>
    <property type="molecule type" value="Genomic_DNA"/>
</dbReference>
<dbReference type="GO" id="GO:0003677">
    <property type="term" value="F:DNA binding"/>
    <property type="evidence" value="ECO:0007669"/>
    <property type="project" value="InterPro"/>
</dbReference>
<keyword evidence="6 8" id="KW-0269">Exonuclease</keyword>
<organismHost>
    <name type="scientific">Bos taurus</name>
    <name type="common">Bovine</name>
    <dbReference type="NCBI Taxonomy" id="9913"/>
</organismHost>
<evidence type="ECO:0000313" key="8">
    <source>
        <dbReference type="EMBL" id="QJC19091.1"/>
    </source>
</evidence>
<dbReference type="PRINTS" id="PR00924">
    <property type="entry name" value="ALKEXNUCLASE"/>
</dbReference>
<dbReference type="RefSeq" id="NP_076529.1">
    <property type="nucleotide sequence ID" value="NC_002665.1"/>
</dbReference>
<keyword evidence="7" id="KW-1035">Host cytoplasm</keyword>
<evidence type="ECO:0000256" key="1">
    <source>
        <dbReference type="ARBA" id="ARBA00022562"/>
    </source>
</evidence>
<keyword evidence="5" id="KW-0378">Hydrolase</keyword>
<keyword evidence="1" id="KW-1048">Host nucleus</keyword>
<keyword evidence="4" id="KW-0255">Endonuclease</keyword>
<evidence type="ECO:0000256" key="3">
    <source>
        <dbReference type="ARBA" id="ARBA00022722"/>
    </source>
</evidence>
<dbReference type="HAMAP" id="MF_04009">
    <property type="entry name" value="HSV_AN"/>
    <property type="match status" value="1"/>
</dbReference>
<dbReference type="SUPFAM" id="SSF52980">
    <property type="entry name" value="Restriction endonuclease-like"/>
    <property type="match status" value="1"/>
</dbReference>
<dbReference type="InterPro" id="IPR011335">
    <property type="entry name" value="Restrct_endonuc-II-like"/>
</dbReference>
<sequence>MTMASPVDFFDSQPLLDEMDTIDLDAQSRKITEFTFSSFLGHSRIQQFMSTCNVIPRMPAMRYMYFYYLFKKIGEFIGNNDIVKFYEDKVFDKYNPPGSIYEVYMACHHMDLYKQYAICLLLESITREQHLSTLWDTLRNGIISSSKMHWVIKQRKTSKKIFEPWPIKNNYYVASPLAFGLRCEGIVKSILINIIYPNTPNCIDYGFMQSPLDGIFGVSLDFCTNISHDENGMLIFEPDCCVYEIKCRFKYMFSKSECDPLYGKYVSLYQNPNKKNLINFILSVSRPAVEFVAPGGIPSERDFLLTHGLEWRWEPPKRKRTVKSTNWIIECIKYNSCVESDVFILSDPSITNGNITIKSHFKADLFVNPKHTYFFQVLLQYKVVESYIQFSPSTKTLGSQKNFIVSAFFRKRNFKDPLTCTLGDTREVLKETVEIPVMIIITQVRIPKFILKENMRKATTYWADCSEKTFTHSPWVTGLHLAVGKSMTP</sequence>
<organismHost>
    <name type="scientific">Panthera leo</name>
    <name type="common">Lion</name>
    <dbReference type="NCBI Taxonomy" id="9689"/>
</organismHost>
<accession>A0A858PWL5</accession>
<dbReference type="InterPro" id="IPR001616">
    <property type="entry name" value="Herpes_alk_exo"/>
</dbReference>
<name>A0A858PWL5_BHV4</name>
<evidence type="ECO:0000256" key="4">
    <source>
        <dbReference type="ARBA" id="ARBA00022759"/>
    </source>
</evidence>
<dbReference type="GO" id="GO:0004527">
    <property type="term" value="F:exonuclease activity"/>
    <property type="evidence" value="ECO:0007669"/>
    <property type="project" value="UniProtKB-KW"/>
</dbReference>
<reference evidence="8" key="1">
    <citation type="submission" date="2019-10" db="EMBL/GenBank/DDBJ databases">
        <title>Experimental infection of calves with contemporary bovine gammaherpesvirus type 4.</title>
        <authorList>
            <person name="Bauermann F."/>
            <person name="Kutish G."/>
            <person name="Diel D."/>
            <person name="Falkenberg S."/>
            <person name="Martins M."/>
            <person name="Flores E."/>
        </authorList>
    </citation>
    <scope>NUCLEOTIDE SEQUENCE</scope>
    <source>
        <strain evidence="8">SD16-38</strain>
    </source>
</reference>
<keyword evidence="3" id="KW-0540">Nuclease</keyword>
<evidence type="ECO:0000256" key="6">
    <source>
        <dbReference type="ARBA" id="ARBA00022839"/>
    </source>
</evidence>
<organism evidence="8">
    <name type="scientific">Bovine herpesvirus 4</name>
    <name type="common">BoHV-4</name>
    <name type="synonym">Movar virus</name>
    <dbReference type="NCBI Taxonomy" id="10385"/>
    <lineage>
        <taxon>Viruses</taxon>
        <taxon>Duplodnaviria</taxon>
        <taxon>Heunggongvirae</taxon>
        <taxon>Peploviricota</taxon>
        <taxon>Herviviricetes</taxon>
        <taxon>Herpesvirales</taxon>
        <taxon>Orthoherpesviridae</taxon>
        <taxon>Gammaherpesvirinae</taxon>
        <taxon>Rhadinovirus</taxon>
        <taxon>Rhadinovirus bovinegamma4</taxon>
    </lineage>
</organism>
<organismHost>
    <name type="scientific">Felis catus</name>
    <name type="common">Cat</name>
    <name type="synonym">Felis silvestris catus</name>
    <dbReference type="NCBI Taxonomy" id="9685"/>
</organismHost>
<dbReference type="InterPro" id="IPR034720">
    <property type="entry name" value="Viral_alk_exo"/>
</dbReference>
<dbReference type="KEGG" id="vg:1684921"/>